<dbReference type="InterPro" id="IPR000232">
    <property type="entry name" value="HSF_DNA-bd"/>
</dbReference>
<comment type="caution">
    <text evidence="7">The sequence shown here is derived from an EMBL/GenBank/DDBJ whole genome shotgun (WGS) entry which is preliminary data.</text>
</comment>
<evidence type="ECO:0000313" key="8">
    <source>
        <dbReference type="Proteomes" id="UP001295684"/>
    </source>
</evidence>
<protein>
    <recommendedName>
        <fullName evidence="6">HSF-type DNA-binding domain-containing protein</fullName>
    </recommendedName>
</protein>
<feature type="region of interest" description="Disordered" evidence="5">
    <location>
        <begin position="1"/>
        <end position="35"/>
    </location>
</feature>
<keyword evidence="2" id="KW-0238">DNA-binding</keyword>
<dbReference type="InterPro" id="IPR036388">
    <property type="entry name" value="WH-like_DNA-bd_sf"/>
</dbReference>
<feature type="compositionally biased region" description="Basic and acidic residues" evidence="5">
    <location>
        <begin position="1"/>
        <end position="10"/>
    </location>
</feature>
<gene>
    <name evidence="7" type="ORF">ECRASSUSDP1_LOCUS6219</name>
</gene>
<dbReference type="AlphaFoldDB" id="A0AAD1UDL5"/>
<dbReference type="Pfam" id="PF00447">
    <property type="entry name" value="HSF_DNA-bind"/>
    <property type="match status" value="1"/>
</dbReference>
<feature type="region of interest" description="Disordered" evidence="5">
    <location>
        <begin position="312"/>
        <end position="351"/>
    </location>
</feature>
<feature type="domain" description="HSF-type DNA-binding" evidence="6">
    <location>
        <begin position="41"/>
        <end position="136"/>
    </location>
</feature>
<dbReference type="PANTHER" id="PTHR10015:SF206">
    <property type="entry name" value="HSF-TYPE DNA-BINDING DOMAIN-CONTAINING PROTEIN"/>
    <property type="match status" value="1"/>
</dbReference>
<feature type="region of interest" description="Disordered" evidence="5">
    <location>
        <begin position="138"/>
        <end position="159"/>
    </location>
</feature>
<sequence length="448" mass="50628">MDGKSKDSRSTSRAARPSRLSKRKRAPSSKAEVSSDSEYRSVPSFLLKTYEIVESKRFDDTVSWSKAGDAFVIFKTNDFCERILPMYFKHKNLSSFVRQLNMYGFHKTKYKNNEQCFTHHLFQKADKSLLRMMKRKSRDAVSRTKQEEPQMVETDPTGIDLNGKITELEKTIKLQQEQIAQLFDANRTIKDNLEENQRGTKRIWDSMFALYSEIEKGKKEEDNASPGPDYKGVGYFGENAQGMNDKNNYNIMGMLNDTSGKLTDLGPNKSINNVYYINCNNFKREKKSNQRALYSENNMMAIKEELKEHSIKRKGVKGMRSPSPSIPDLDSRSLDLNHRPPSPSFLGNRDLSSDAMSDFSAPNPIDLSYGAQLMIKGGIPSIPSCDLDQIQSNPETSAFQAMPSGTMKNLIPDDGSAIKNTKARILSPNNLACDISKDLESVSDFSSK</sequence>
<dbReference type="InterPro" id="IPR036390">
    <property type="entry name" value="WH_DNA-bd_sf"/>
</dbReference>
<evidence type="ECO:0000256" key="4">
    <source>
        <dbReference type="RuleBase" id="RU004020"/>
    </source>
</evidence>
<keyword evidence="8" id="KW-1185">Reference proteome</keyword>
<evidence type="ECO:0000256" key="1">
    <source>
        <dbReference type="ARBA" id="ARBA00004123"/>
    </source>
</evidence>
<name>A0AAD1UDL5_EUPCR</name>
<comment type="subcellular location">
    <subcellularLocation>
        <location evidence="1">Nucleus</location>
    </subcellularLocation>
</comment>
<evidence type="ECO:0000259" key="6">
    <source>
        <dbReference type="SMART" id="SM00415"/>
    </source>
</evidence>
<dbReference type="Gene3D" id="1.10.10.10">
    <property type="entry name" value="Winged helix-like DNA-binding domain superfamily/Winged helix DNA-binding domain"/>
    <property type="match status" value="1"/>
</dbReference>
<dbReference type="SUPFAM" id="SSF46785">
    <property type="entry name" value="Winged helix' DNA-binding domain"/>
    <property type="match status" value="1"/>
</dbReference>
<evidence type="ECO:0000256" key="2">
    <source>
        <dbReference type="ARBA" id="ARBA00023125"/>
    </source>
</evidence>
<keyword evidence="3" id="KW-0539">Nucleus</keyword>
<reference evidence="7" key="1">
    <citation type="submission" date="2023-07" db="EMBL/GenBank/DDBJ databases">
        <authorList>
            <consortium name="AG Swart"/>
            <person name="Singh M."/>
            <person name="Singh A."/>
            <person name="Seah K."/>
            <person name="Emmerich C."/>
        </authorList>
    </citation>
    <scope>NUCLEOTIDE SEQUENCE</scope>
    <source>
        <strain evidence="7">DP1</strain>
    </source>
</reference>
<dbReference type="GO" id="GO:0003700">
    <property type="term" value="F:DNA-binding transcription factor activity"/>
    <property type="evidence" value="ECO:0007669"/>
    <property type="project" value="InterPro"/>
</dbReference>
<dbReference type="GO" id="GO:0043565">
    <property type="term" value="F:sequence-specific DNA binding"/>
    <property type="evidence" value="ECO:0007669"/>
    <property type="project" value="InterPro"/>
</dbReference>
<evidence type="ECO:0000256" key="3">
    <source>
        <dbReference type="ARBA" id="ARBA00023242"/>
    </source>
</evidence>
<dbReference type="SMART" id="SM00415">
    <property type="entry name" value="HSF"/>
    <property type="match status" value="1"/>
</dbReference>
<dbReference type="Proteomes" id="UP001295684">
    <property type="component" value="Unassembled WGS sequence"/>
</dbReference>
<accession>A0AAD1UDL5</accession>
<dbReference type="PANTHER" id="PTHR10015">
    <property type="entry name" value="HEAT SHOCK TRANSCRIPTION FACTOR"/>
    <property type="match status" value="1"/>
</dbReference>
<comment type="similarity">
    <text evidence="4">Belongs to the HSF family.</text>
</comment>
<dbReference type="PRINTS" id="PR00056">
    <property type="entry name" value="HSFDOMAIN"/>
</dbReference>
<proteinExistence type="inferred from homology"/>
<feature type="compositionally biased region" description="Basic and acidic residues" evidence="5">
    <location>
        <begin position="138"/>
        <end position="148"/>
    </location>
</feature>
<dbReference type="EMBL" id="CAMPGE010006024">
    <property type="protein sequence ID" value="CAI2364869.1"/>
    <property type="molecule type" value="Genomic_DNA"/>
</dbReference>
<dbReference type="FunFam" id="1.10.10.10:FF:000334">
    <property type="entry name" value="Heat shock factor protein 2"/>
    <property type="match status" value="1"/>
</dbReference>
<evidence type="ECO:0000256" key="5">
    <source>
        <dbReference type="SAM" id="MobiDB-lite"/>
    </source>
</evidence>
<dbReference type="GO" id="GO:0005634">
    <property type="term" value="C:nucleus"/>
    <property type="evidence" value="ECO:0007669"/>
    <property type="project" value="UniProtKB-SubCell"/>
</dbReference>
<organism evidence="7 8">
    <name type="scientific">Euplotes crassus</name>
    <dbReference type="NCBI Taxonomy" id="5936"/>
    <lineage>
        <taxon>Eukaryota</taxon>
        <taxon>Sar</taxon>
        <taxon>Alveolata</taxon>
        <taxon>Ciliophora</taxon>
        <taxon>Intramacronucleata</taxon>
        <taxon>Spirotrichea</taxon>
        <taxon>Hypotrichia</taxon>
        <taxon>Euplotida</taxon>
        <taxon>Euplotidae</taxon>
        <taxon>Moneuplotes</taxon>
    </lineage>
</organism>
<feature type="compositionally biased region" description="Basic and acidic residues" evidence="5">
    <location>
        <begin position="329"/>
        <end position="338"/>
    </location>
</feature>
<evidence type="ECO:0000313" key="7">
    <source>
        <dbReference type="EMBL" id="CAI2364869.1"/>
    </source>
</evidence>